<organism evidence="2 3">
    <name type="scientific">Plasmodium vivax</name>
    <name type="common">malaria parasite P. vivax</name>
    <dbReference type="NCBI Taxonomy" id="5855"/>
    <lineage>
        <taxon>Eukaryota</taxon>
        <taxon>Sar</taxon>
        <taxon>Alveolata</taxon>
        <taxon>Apicomplexa</taxon>
        <taxon>Aconoidasida</taxon>
        <taxon>Haemosporida</taxon>
        <taxon>Plasmodiidae</taxon>
        <taxon>Plasmodium</taxon>
        <taxon>Plasmodium (Plasmodium)</taxon>
    </lineage>
</organism>
<protein>
    <submittedName>
        <fullName evidence="2">Uncharacterized protein</fullName>
    </submittedName>
</protein>
<evidence type="ECO:0000313" key="2">
    <source>
        <dbReference type="EMBL" id="VUZ98032.1"/>
    </source>
</evidence>
<dbReference type="AlphaFoldDB" id="A0A565A020"/>
<keyword evidence="1" id="KW-0812">Transmembrane</keyword>
<gene>
    <name evidence="2" type="ORF">PVP01_1274500</name>
</gene>
<evidence type="ECO:0000313" key="3">
    <source>
        <dbReference type="Proteomes" id="UP000220605"/>
    </source>
</evidence>
<feature type="transmembrane region" description="Helical" evidence="1">
    <location>
        <begin position="17"/>
        <end position="34"/>
    </location>
</feature>
<accession>A0A565A020</accession>
<dbReference type="Proteomes" id="UP000220605">
    <property type="component" value="Chromosome 12"/>
</dbReference>
<name>A0A565A020_PLAVI</name>
<dbReference type="InterPro" id="IPR022139">
    <property type="entry name" value="Fam-L/Fam-M-like_plasmodium"/>
</dbReference>
<dbReference type="Pfam" id="PF12420">
    <property type="entry name" value="DUF3671"/>
    <property type="match status" value="1"/>
</dbReference>
<keyword evidence="1" id="KW-0472">Membrane</keyword>
<evidence type="ECO:0000256" key="1">
    <source>
        <dbReference type="SAM" id="Phobius"/>
    </source>
</evidence>
<dbReference type="EMBL" id="LT635623">
    <property type="protein sequence ID" value="VUZ98032.1"/>
    <property type="molecule type" value="Genomic_DNA"/>
</dbReference>
<dbReference type="VEuPathDB" id="PlasmoDB:PVP01_1274500"/>
<dbReference type="VEuPathDB" id="PlasmoDB:PVPAM_060005500"/>
<proteinExistence type="predicted"/>
<keyword evidence="1" id="KW-1133">Transmembrane helix</keyword>
<reference evidence="3" key="1">
    <citation type="submission" date="2016-07" db="EMBL/GenBank/DDBJ databases">
        <authorList>
            <consortium name="Pathogen Informatics"/>
        </authorList>
    </citation>
    <scope>NUCLEOTIDE SEQUENCE [LARGE SCALE GENOMIC DNA]</scope>
</reference>
<sequence>MIPLGNNNLGKNVNFKVFLKNITFIFFVWTYLTYNDARSFLNSLENQKENDKILNTNVRRLLARYEKQRELQHRGFKEKISDDRWNKNERTVSDVLSTYSRVKRKESNSIDTYMKNYKNRYMKKKGISKLDCYCENKVFEKFCHIRDIAEKVNYDKKRSKSFFFKKYGNCPNEHFDTSKDPDEHKVDGEDAIKHCFGRWLYENTETMRKVSYVPKIYSFIMIKFLYYLLYIF</sequence>